<dbReference type="EMBL" id="CP001720">
    <property type="protein sequence ID" value="ACV63054.1"/>
    <property type="molecule type" value="Genomic_DNA"/>
</dbReference>
<accession>C8VZS6</accession>
<evidence type="ECO:0000313" key="2">
    <source>
        <dbReference type="Proteomes" id="UP000002217"/>
    </source>
</evidence>
<keyword evidence="2" id="KW-1185">Reference proteome</keyword>
<dbReference type="Proteomes" id="UP000002217">
    <property type="component" value="Chromosome"/>
</dbReference>
<dbReference type="eggNOG" id="ENOG502Z943">
    <property type="taxonomic scope" value="Bacteria"/>
</dbReference>
<dbReference type="Pfam" id="PF14236">
    <property type="entry name" value="DruA"/>
    <property type="match status" value="1"/>
</dbReference>
<sequence length="295" mass="33971">MIITDEDFPKKICGRVFSYDDLVLIRKFITDNPSASRQKISREVCLVFGWFKPDGGLKDMSCRVALLKLYRSGLIELPAPRHRYGNGDKFSRQTPEGDPKDPIIEPAGKLTPLEIQRVISKKDSYLWNEFIERYHYLGYKPLPGAQIRYLITCPLGYLGAIGFSAAAWKVQPRDTWIGWSKDQRTEKLHLVVNNSRFLILPWVNSKNLASKILSLCAKRLPGDWQDVYGYNPVLLETFVEKDRFIGTCYKAANWMFVGCTKGRGKLDIFNEYKLPVKDIYLYPLINDFRSILVDA</sequence>
<dbReference type="STRING" id="485916.Dtox_2239"/>
<dbReference type="HOGENOM" id="CLU_949064_0_0_9"/>
<organism evidence="1 2">
    <name type="scientific">Desulfofarcimen acetoxidans (strain ATCC 49208 / DSM 771 / KCTC 5769 / VKM B-1644 / 5575)</name>
    <name type="common">Desulfotomaculum acetoxidans</name>
    <dbReference type="NCBI Taxonomy" id="485916"/>
    <lineage>
        <taxon>Bacteria</taxon>
        <taxon>Bacillati</taxon>
        <taxon>Bacillota</taxon>
        <taxon>Clostridia</taxon>
        <taxon>Eubacteriales</taxon>
        <taxon>Peptococcaceae</taxon>
        <taxon>Desulfofarcimen</taxon>
    </lineage>
</organism>
<dbReference type="InterPro" id="IPR025639">
    <property type="entry name" value="DruA"/>
</dbReference>
<evidence type="ECO:0000313" key="1">
    <source>
        <dbReference type="EMBL" id="ACV63054.1"/>
    </source>
</evidence>
<dbReference type="RefSeq" id="WP_015757755.1">
    <property type="nucleotide sequence ID" value="NC_013216.1"/>
</dbReference>
<dbReference type="OrthoDB" id="1803973at2"/>
<gene>
    <name evidence="1" type="ordered locus">Dtox_2239</name>
</gene>
<dbReference type="KEGG" id="dae:Dtox_2239"/>
<proteinExistence type="predicted"/>
<name>C8VZS6_DESAS</name>
<reference evidence="1 2" key="1">
    <citation type="journal article" date="2009" name="Stand. Genomic Sci.">
        <title>Complete genome sequence of Desulfotomaculum acetoxidans type strain (5575).</title>
        <authorList>
            <person name="Spring S."/>
            <person name="Lapidus A."/>
            <person name="Schroder M."/>
            <person name="Gleim D."/>
            <person name="Sims D."/>
            <person name="Meincke L."/>
            <person name="Glavina Del Rio T."/>
            <person name="Tice H."/>
            <person name="Copeland A."/>
            <person name="Cheng J.F."/>
            <person name="Lucas S."/>
            <person name="Chen F."/>
            <person name="Nolan M."/>
            <person name="Bruce D."/>
            <person name="Goodwin L."/>
            <person name="Pitluck S."/>
            <person name="Ivanova N."/>
            <person name="Mavromatis K."/>
            <person name="Mikhailova N."/>
            <person name="Pati A."/>
            <person name="Chen A."/>
            <person name="Palaniappan K."/>
            <person name="Land M."/>
            <person name="Hauser L."/>
            <person name="Chang Y.J."/>
            <person name="Jeffries C.D."/>
            <person name="Chain P."/>
            <person name="Saunders E."/>
            <person name="Brettin T."/>
            <person name="Detter J.C."/>
            <person name="Goker M."/>
            <person name="Bristow J."/>
            <person name="Eisen J.A."/>
            <person name="Markowitz V."/>
            <person name="Hugenholtz P."/>
            <person name="Kyrpides N.C."/>
            <person name="Klenk H.P."/>
            <person name="Han C."/>
        </authorList>
    </citation>
    <scope>NUCLEOTIDE SEQUENCE [LARGE SCALE GENOMIC DNA]</scope>
    <source>
        <strain evidence="2">ATCC 49208 / DSM 771 / VKM B-1644</strain>
    </source>
</reference>
<dbReference type="AlphaFoldDB" id="C8VZS6"/>
<protein>
    <submittedName>
        <fullName evidence="1">Uncharacterized protein</fullName>
    </submittedName>
</protein>